<keyword evidence="3" id="KW-1185">Reference proteome</keyword>
<proteinExistence type="predicted"/>
<dbReference type="AlphaFoldDB" id="A0A553N9J3"/>
<organism evidence="2 3">
    <name type="scientific">Tigriopus californicus</name>
    <name type="common">Marine copepod</name>
    <dbReference type="NCBI Taxonomy" id="6832"/>
    <lineage>
        <taxon>Eukaryota</taxon>
        <taxon>Metazoa</taxon>
        <taxon>Ecdysozoa</taxon>
        <taxon>Arthropoda</taxon>
        <taxon>Crustacea</taxon>
        <taxon>Multicrustacea</taxon>
        <taxon>Hexanauplia</taxon>
        <taxon>Copepoda</taxon>
        <taxon>Harpacticoida</taxon>
        <taxon>Harpacticidae</taxon>
        <taxon>Tigriopus</taxon>
    </lineage>
</organism>
<gene>
    <name evidence="2" type="ORF">TCAL_14982</name>
</gene>
<dbReference type="CDD" id="cd00882">
    <property type="entry name" value="Ras_like_GTPase"/>
    <property type="match status" value="1"/>
</dbReference>
<evidence type="ECO:0008006" key="4">
    <source>
        <dbReference type="Google" id="ProtNLM"/>
    </source>
</evidence>
<dbReference type="EMBL" id="VCGU01000459">
    <property type="protein sequence ID" value="TRY62055.1"/>
    <property type="molecule type" value="Genomic_DNA"/>
</dbReference>
<accession>A0A553N9J3</accession>
<evidence type="ECO:0000256" key="1">
    <source>
        <dbReference type="SAM" id="MobiDB-lite"/>
    </source>
</evidence>
<sequence>MSLFGKEGSRKPPQVVKGLDKTNRDESGLELGLRGYSKTQHTCVLCIGSKGSGKTATINRFELSEVDNTNNCTMYRPENGIGPTWIEVGDWDLTADDTEDCFHDTLELLLNHSITRIQAIFWLVIPSLSQNNMTLYEQARFINMFRPRDIWSNVILVCKMSMHPERDGKEALRTASEFAPEVKIPVAGYRFMEDPSFSASEKEKFSSPERRLEFKIKDRKEVRALLEDHIVALGGPCSMDDDERELSVIQQKELKTVFGLPPIVFPKPF</sequence>
<evidence type="ECO:0000313" key="3">
    <source>
        <dbReference type="Proteomes" id="UP000318571"/>
    </source>
</evidence>
<dbReference type="Proteomes" id="UP000318571">
    <property type="component" value="Chromosome 8"/>
</dbReference>
<reference evidence="2 3" key="1">
    <citation type="journal article" date="2018" name="Nat. Ecol. Evol.">
        <title>Genomic signatures of mitonuclear coevolution across populations of Tigriopus californicus.</title>
        <authorList>
            <person name="Barreto F.S."/>
            <person name="Watson E.T."/>
            <person name="Lima T.G."/>
            <person name="Willett C.S."/>
            <person name="Edmands S."/>
            <person name="Li W."/>
            <person name="Burton R.S."/>
        </authorList>
    </citation>
    <scope>NUCLEOTIDE SEQUENCE [LARGE SCALE GENOMIC DNA]</scope>
    <source>
        <strain evidence="2 3">San Diego</strain>
    </source>
</reference>
<evidence type="ECO:0000313" key="2">
    <source>
        <dbReference type="EMBL" id="TRY62055.1"/>
    </source>
</evidence>
<name>A0A553N9J3_TIGCA</name>
<protein>
    <recommendedName>
        <fullName evidence="4">Cytoplasmic dynein 2 light intermediate chain 1</fullName>
    </recommendedName>
</protein>
<feature type="region of interest" description="Disordered" evidence="1">
    <location>
        <begin position="1"/>
        <end position="25"/>
    </location>
</feature>
<comment type="caution">
    <text evidence="2">The sequence shown here is derived from an EMBL/GenBank/DDBJ whole genome shotgun (WGS) entry which is preliminary data.</text>
</comment>